<organism evidence="2 3">
    <name type="scientific">Rotaria magnacalcarata</name>
    <dbReference type="NCBI Taxonomy" id="392030"/>
    <lineage>
        <taxon>Eukaryota</taxon>
        <taxon>Metazoa</taxon>
        <taxon>Spiralia</taxon>
        <taxon>Gnathifera</taxon>
        <taxon>Rotifera</taxon>
        <taxon>Eurotatoria</taxon>
        <taxon>Bdelloidea</taxon>
        <taxon>Philodinida</taxon>
        <taxon>Philodinidae</taxon>
        <taxon>Rotaria</taxon>
    </lineage>
</organism>
<dbReference type="AlphaFoldDB" id="A0A816YU26"/>
<proteinExistence type="predicted"/>
<evidence type="ECO:0000256" key="1">
    <source>
        <dbReference type="SAM" id="Phobius"/>
    </source>
</evidence>
<keyword evidence="1" id="KW-1133">Transmembrane helix</keyword>
<keyword evidence="1" id="KW-0472">Membrane</keyword>
<dbReference type="EMBL" id="CAJNRE010018546">
    <property type="protein sequence ID" value="CAF2168603.1"/>
    <property type="molecule type" value="Genomic_DNA"/>
</dbReference>
<feature type="transmembrane region" description="Helical" evidence="1">
    <location>
        <begin position="258"/>
        <end position="280"/>
    </location>
</feature>
<evidence type="ECO:0000313" key="3">
    <source>
        <dbReference type="Proteomes" id="UP000663824"/>
    </source>
</evidence>
<gene>
    <name evidence="2" type="ORF">MBJ925_LOCUS33689</name>
</gene>
<accession>A0A816YU26</accession>
<evidence type="ECO:0000313" key="2">
    <source>
        <dbReference type="EMBL" id="CAF2168603.1"/>
    </source>
</evidence>
<keyword evidence="1" id="KW-0812">Transmembrane</keyword>
<dbReference type="Proteomes" id="UP000663824">
    <property type="component" value="Unassembled WGS sequence"/>
</dbReference>
<comment type="caution">
    <text evidence="2">The sequence shown here is derived from an EMBL/GenBank/DDBJ whole genome shotgun (WGS) entry which is preliminary data.</text>
</comment>
<sequence>MCASNIDYSRVRYAQESLYPTFSNGAMSVSETYVALANEFLDPTVLSPIRILEHNELLYCIDTRRLRIAKELQRQNKVSVSQRFPFQYISKSDDQYFNFVYERLPAMEKKDPSGNFINDLDKHIAQDHLRMNPSEFQQLNIGQCRGCHQELKIYITKSSNNSVYRFMGKCHCENFEPKELLKMEKPWTEVTLREICDNFLYVKSTLNLSLESSAHWSNSMKSEESQVSSNLKSAHHEPPVYQYRKIVETENDGFFENYGVFLMRLLFIIMIVCIIVVLFAKTTIYELY</sequence>
<reference evidence="2" key="1">
    <citation type="submission" date="2021-02" db="EMBL/GenBank/DDBJ databases">
        <authorList>
            <person name="Nowell W R."/>
        </authorList>
    </citation>
    <scope>NUCLEOTIDE SEQUENCE</scope>
</reference>
<protein>
    <submittedName>
        <fullName evidence="2">Uncharacterized protein</fullName>
    </submittedName>
</protein>
<name>A0A816YU26_9BILA</name>